<dbReference type="InterPro" id="IPR000182">
    <property type="entry name" value="GNAT_dom"/>
</dbReference>
<evidence type="ECO:0000256" key="1">
    <source>
        <dbReference type="ARBA" id="ARBA00022679"/>
    </source>
</evidence>
<evidence type="ECO:0000313" key="4">
    <source>
        <dbReference type="EMBL" id="OHU06134.1"/>
    </source>
</evidence>
<reference evidence="4 5" key="1">
    <citation type="submission" date="2016-10" db="EMBL/GenBank/DDBJ databases">
        <title>Evaluation of Human, Animal and Environmental Mycobacterium chelonae Isolates by Core Genome Phylogenomic Analysis, Targeted Gene Comparison, and Anti-microbial Susceptibility Patterns: A Tale of Mistaken Identities.</title>
        <authorList>
            <person name="Fogelson S.B."/>
            <person name="Camus A.C."/>
            <person name="Lorenz W."/>
            <person name="Vasireddy R."/>
            <person name="Vasireddy S."/>
            <person name="Smith T."/>
            <person name="Brown-Elliott B.A."/>
            <person name="Wallace R.J.Jr."/>
            <person name="Hasan N.A."/>
            <person name="Reischl U."/>
            <person name="Sanchez S."/>
        </authorList>
    </citation>
    <scope>NUCLEOTIDE SEQUENCE [LARGE SCALE GENOMIC DNA]</scope>
    <source>
        <strain evidence="4 5">8528</strain>
    </source>
</reference>
<protein>
    <submittedName>
        <fullName evidence="4">GNAT family N-acetyltransferase</fullName>
    </submittedName>
</protein>
<evidence type="ECO:0000256" key="2">
    <source>
        <dbReference type="ARBA" id="ARBA00023315"/>
    </source>
</evidence>
<organism evidence="4 5">
    <name type="scientific">Mycobacteroides saopaulense</name>
    <dbReference type="NCBI Taxonomy" id="1578165"/>
    <lineage>
        <taxon>Bacteria</taxon>
        <taxon>Bacillati</taxon>
        <taxon>Actinomycetota</taxon>
        <taxon>Actinomycetes</taxon>
        <taxon>Mycobacteriales</taxon>
        <taxon>Mycobacteriaceae</taxon>
        <taxon>Mycobacteroides</taxon>
    </lineage>
</organism>
<dbReference type="RefSeq" id="WP_070910302.1">
    <property type="nucleotide sequence ID" value="NZ_MLIC01000002.1"/>
</dbReference>
<dbReference type="PIRSF" id="PIRSF037663">
    <property type="entry name" value="Acetyltransf_GNAT_prd"/>
    <property type="match status" value="1"/>
</dbReference>
<dbReference type="Proteomes" id="UP000179621">
    <property type="component" value="Unassembled WGS sequence"/>
</dbReference>
<proteinExistence type="predicted"/>
<keyword evidence="5" id="KW-1185">Reference proteome</keyword>
<dbReference type="SUPFAM" id="SSF55729">
    <property type="entry name" value="Acyl-CoA N-acyltransferases (Nat)"/>
    <property type="match status" value="1"/>
</dbReference>
<evidence type="ECO:0000313" key="5">
    <source>
        <dbReference type="Proteomes" id="UP000179621"/>
    </source>
</evidence>
<dbReference type="InterPro" id="IPR017255">
    <property type="entry name" value="AcTrfase_GNAT_prd"/>
</dbReference>
<sequence length="164" mass="18250">MEVRHARPSDHGAIKEAIPQWWSGSRTPDQARELAMLVPPLFLQHFASTSWIVEENDELAAFLVGFHSADHNDQAYIHFVGVDPRLRGQGIARRLYDVFFTQARTAGRTVVKAITSPNNDGSIAYHGALGFTVEPGDKEINGLPVHSDYDGPGEDRVCFVRRIV</sequence>
<dbReference type="EMBL" id="MLIH01000035">
    <property type="protein sequence ID" value="OHU06134.1"/>
    <property type="molecule type" value="Genomic_DNA"/>
</dbReference>
<dbReference type="CDD" id="cd04301">
    <property type="entry name" value="NAT_SF"/>
    <property type="match status" value="1"/>
</dbReference>
<dbReference type="InterPro" id="IPR016181">
    <property type="entry name" value="Acyl_CoA_acyltransferase"/>
</dbReference>
<accession>A0ABX3BUQ2</accession>
<comment type="caution">
    <text evidence="4">The sequence shown here is derived from an EMBL/GenBank/DDBJ whole genome shotgun (WGS) entry which is preliminary data.</text>
</comment>
<dbReference type="PANTHER" id="PTHR43877">
    <property type="entry name" value="AMINOALKYLPHOSPHONATE N-ACETYLTRANSFERASE-RELATED-RELATED"/>
    <property type="match status" value="1"/>
</dbReference>
<dbReference type="Gene3D" id="3.40.630.30">
    <property type="match status" value="1"/>
</dbReference>
<feature type="domain" description="N-acetyltransferase" evidence="3">
    <location>
        <begin position="1"/>
        <end position="150"/>
    </location>
</feature>
<evidence type="ECO:0000259" key="3">
    <source>
        <dbReference type="PROSITE" id="PS51186"/>
    </source>
</evidence>
<dbReference type="Pfam" id="PF00583">
    <property type="entry name" value="Acetyltransf_1"/>
    <property type="match status" value="1"/>
</dbReference>
<name>A0ABX3BUQ2_9MYCO</name>
<dbReference type="PROSITE" id="PS51186">
    <property type="entry name" value="GNAT"/>
    <property type="match status" value="1"/>
</dbReference>
<keyword evidence="1" id="KW-0808">Transferase</keyword>
<dbReference type="InterPro" id="IPR050832">
    <property type="entry name" value="Bact_Acetyltransf"/>
</dbReference>
<gene>
    <name evidence="4" type="ORF">BKG73_21365</name>
</gene>
<keyword evidence="2" id="KW-0012">Acyltransferase</keyword>